<protein>
    <submittedName>
        <fullName evidence="2">Uncharacterized protein</fullName>
    </submittedName>
</protein>
<sequence length="129" mass="14586">MRKRKTAGNRERRKIIPETDLRRANAQLLRVFLYEFPADLSKSPTLRLCLTGQGSARSSDRQDNGTSDAMRETGGHFQIAKNTIPVPVCQLGSDSMWERDASSSASFFEYKIREQEEKDTTVAESLTND</sequence>
<dbReference type="AlphaFoldDB" id="A0A2A6C7U9"/>
<reference evidence="3" key="1">
    <citation type="journal article" date="2008" name="Nat. Genet.">
        <title>The Pristionchus pacificus genome provides a unique perspective on nematode lifestyle and parasitism.</title>
        <authorList>
            <person name="Dieterich C."/>
            <person name="Clifton S.W."/>
            <person name="Schuster L.N."/>
            <person name="Chinwalla A."/>
            <person name="Delehaunty K."/>
            <person name="Dinkelacker I."/>
            <person name="Fulton L."/>
            <person name="Fulton R."/>
            <person name="Godfrey J."/>
            <person name="Minx P."/>
            <person name="Mitreva M."/>
            <person name="Roeseler W."/>
            <person name="Tian H."/>
            <person name="Witte H."/>
            <person name="Yang S.P."/>
            <person name="Wilson R.K."/>
            <person name="Sommer R.J."/>
        </authorList>
    </citation>
    <scope>NUCLEOTIDE SEQUENCE [LARGE SCALE GENOMIC DNA]</scope>
    <source>
        <strain evidence="3">PS312</strain>
    </source>
</reference>
<keyword evidence="3" id="KW-1185">Reference proteome</keyword>
<dbReference type="Proteomes" id="UP000005239">
    <property type="component" value="Unassembled WGS sequence"/>
</dbReference>
<evidence type="ECO:0000313" key="3">
    <source>
        <dbReference type="Proteomes" id="UP000005239"/>
    </source>
</evidence>
<organism evidence="2 3">
    <name type="scientific">Pristionchus pacificus</name>
    <name type="common">Parasitic nematode worm</name>
    <dbReference type="NCBI Taxonomy" id="54126"/>
    <lineage>
        <taxon>Eukaryota</taxon>
        <taxon>Metazoa</taxon>
        <taxon>Ecdysozoa</taxon>
        <taxon>Nematoda</taxon>
        <taxon>Chromadorea</taxon>
        <taxon>Rhabditida</taxon>
        <taxon>Rhabditina</taxon>
        <taxon>Diplogasteromorpha</taxon>
        <taxon>Diplogasteroidea</taxon>
        <taxon>Neodiplogasteridae</taxon>
        <taxon>Pristionchus</taxon>
    </lineage>
</organism>
<evidence type="ECO:0000256" key="1">
    <source>
        <dbReference type="SAM" id="MobiDB-lite"/>
    </source>
</evidence>
<gene>
    <name evidence="2" type="primary">WBGene00281935</name>
</gene>
<name>A0A2A6C7U9_PRIPA</name>
<accession>A0A2A6C7U9</accession>
<feature type="compositionally biased region" description="Basic and acidic residues" evidence="1">
    <location>
        <begin position="58"/>
        <end position="74"/>
    </location>
</feature>
<evidence type="ECO:0000313" key="2">
    <source>
        <dbReference type="EnsemblMetazoa" id="PPA43566.1"/>
    </source>
</evidence>
<accession>A0A8R1Z5Y3</accession>
<reference evidence="2" key="2">
    <citation type="submission" date="2022-06" db="UniProtKB">
        <authorList>
            <consortium name="EnsemblMetazoa"/>
        </authorList>
    </citation>
    <scope>IDENTIFICATION</scope>
    <source>
        <strain evidence="2">PS312</strain>
    </source>
</reference>
<proteinExistence type="predicted"/>
<dbReference type="EnsemblMetazoa" id="PPA43566.1">
    <property type="protein sequence ID" value="PPA43566.1"/>
    <property type="gene ID" value="WBGene00281935"/>
</dbReference>
<feature type="region of interest" description="Disordered" evidence="1">
    <location>
        <begin position="52"/>
        <end position="75"/>
    </location>
</feature>